<gene>
    <name evidence="2" type="ORF">SAMN04487974_104259</name>
</gene>
<protein>
    <submittedName>
        <fullName evidence="2">GMP synthase-Glutamine amidotransferase</fullName>
    </submittedName>
</protein>
<dbReference type="RefSeq" id="WP_090595544.1">
    <property type="nucleotide sequence ID" value="NZ_FNCS01000004.1"/>
</dbReference>
<keyword evidence="2" id="KW-0808">Transferase</keyword>
<keyword evidence="3" id="KW-1185">Reference proteome</keyword>
<dbReference type="STRING" id="440168.SAMN04487974_104259"/>
<dbReference type="GO" id="GO:0005829">
    <property type="term" value="C:cytosol"/>
    <property type="evidence" value="ECO:0007669"/>
    <property type="project" value="TreeGrafter"/>
</dbReference>
<organism evidence="2 3">
    <name type="scientific">Pelagibacterium luteolum</name>
    <dbReference type="NCBI Taxonomy" id="440168"/>
    <lineage>
        <taxon>Bacteria</taxon>
        <taxon>Pseudomonadati</taxon>
        <taxon>Pseudomonadota</taxon>
        <taxon>Alphaproteobacteria</taxon>
        <taxon>Hyphomicrobiales</taxon>
        <taxon>Devosiaceae</taxon>
        <taxon>Pelagibacterium</taxon>
    </lineage>
</organism>
<evidence type="ECO:0000313" key="3">
    <source>
        <dbReference type="Proteomes" id="UP000199495"/>
    </source>
</evidence>
<dbReference type="OrthoDB" id="9794816at2"/>
<proteinExistence type="predicted"/>
<dbReference type="SUPFAM" id="SSF52317">
    <property type="entry name" value="Class I glutamine amidotransferase-like"/>
    <property type="match status" value="1"/>
</dbReference>
<dbReference type="InterPro" id="IPR044992">
    <property type="entry name" value="ChyE-like"/>
</dbReference>
<dbReference type="GO" id="GO:0016740">
    <property type="term" value="F:transferase activity"/>
    <property type="evidence" value="ECO:0007669"/>
    <property type="project" value="UniProtKB-KW"/>
</dbReference>
<keyword evidence="2" id="KW-0315">Glutamine amidotransferase</keyword>
<dbReference type="AlphaFoldDB" id="A0A1G7VPK9"/>
<dbReference type="EMBL" id="FNCS01000004">
    <property type="protein sequence ID" value="SDG61488.1"/>
    <property type="molecule type" value="Genomic_DNA"/>
</dbReference>
<feature type="domain" description="Glutamine amidotransferase" evidence="1">
    <location>
        <begin position="52"/>
        <end position="188"/>
    </location>
</feature>
<dbReference type="CDD" id="cd01741">
    <property type="entry name" value="GATase1_1"/>
    <property type="match status" value="1"/>
</dbReference>
<sequence>MRLTILQTGVVPISLSDRFPSYPEMFRAMFERDGARFDYEVIKVADGEPIPDAKSCEAVVITGSSAGVYETHPWLPPLRDFIRSAYTARTKMIGICFGHQVIADALGGEVRKSEKGWGLGRHTYEVLPFRPHFDLPRASLSIACSHQDQVIAPPREARVILRSQFAPNAGLAYENGAAMSFQPHPEFDDAYSRALITLREGRASQDVIDAANASMCQPSDSPLLVRAMSRFLAA</sequence>
<dbReference type="PANTHER" id="PTHR42695">
    <property type="entry name" value="GLUTAMINE AMIDOTRANSFERASE YLR126C-RELATED"/>
    <property type="match status" value="1"/>
</dbReference>
<dbReference type="PROSITE" id="PS51273">
    <property type="entry name" value="GATASE_TYPE_1"/>
    <property type="match status" value="1"/>
</dbReference>
<dbReference type="InterPro" id="IPR017926">
    <property type="entry name" value="GATASE"/>
</dbReference>
<reference evidence="2 3" key="1">
    <citation type="submission" date="2016-10" db="EMBL/GenBank/DDBJ databases">
        <authorList>
            <person name="de Groot N.N."/>
        </authorList>
    </citation>
    <scope>NUCLEOTIDE SEQUENCE [LARGE SCALE GENOMIC DNA]</scope>
    <source>
        <strain evidence="2 3">CGMCC 1.10267</strain>
    </source>
</reference>
<accession>A0A1G7VPK9</accession>
<name>A0A1G7VPK9_9HYPH</name>
<dbReference type="InterPro" id="IPR029062">
    <property type="entry name" value="Class_I_gatase-like"/>
</dbReference>
<evidence type="ECO:0000313" key="2">
    <source>
        <dbReference type="EMBL" id="SDG61488.1"/>
    </source>
</evidence>
<dbReference type="Proteomes" id="UP000199495">
    <property type="component" value="Unassembled WGS sequence"/>
</dbReference>
<dbReference type="Gene3D" id="3.40.50.880">
    <property type="match status" value="1"/>
</dbReference>
<evidence type="ECO:0000259" key="1">
    <source>
        <dbReference type="Pfam" id="PF00117"/>
    </source>
</evidence>
<dbReference type="Pfam" id="PF00117">
    <property type="entry name" value="GATase"/>
    <property type="match status" value="1"/>
</dbReference>
<dbReference type="PANTHER" id="PTHR42695:SF5">
    <property type="entry name" value="GLUTAMINE AMIDOTRANSFERASE YLR126C-RELATED"/>
    <property type="match status" value="1"/>
</dbReference>